<dbReference type="RefSeq" id="WP_062648252.1">
    <property type="nucleotide sequence ID" value="NZ_LPUR01000001.1"/>
</dbReference>
<evidence type="ECO:0000313" key="3">
    <source>
        <dbReference type="EMBL" id="KXH84932.1"/>
    </source>
</evidence>
<reference evidence="3 4" key="2">
    <citation type="journal article" date="2016" name="Genome Announc.">
        <title>Draft Genome Sequence of a Biocontrol Rhizobacterium, Chryseobacterium kwangjuense Strain KJ1R5, Isolated from Pepper (Capsicum annuum).</title>
        <authorList>
            <person name="Jeong J.J."/>
            <person name="Park H."/>
            <person name="Park B.H."/>
            <person name="Mannaa M."/>
            <person name="Sang M.K."/>
            <person name="Choi I.G."/>
            <person name="Kim K.D."/>
        </authorList>
    </citation>
    <scope>NUCLEOTIDE SEQUENCE [LARGE SCALE GENOMIC DNA]</scope>
    <source>
        <strain evidence="3 4">KJ1R5</strain>
    </source>
</reference>
<dbReference type="PANTHER" id="PTHR43581">
    <property type="entry name" value="ATP/GTP PHOSPHATASE"/>
    <property type="match status" value="1"/>
</dbReference>
<gene>
    <name evidence="3" type="ORF">AU378_04025</name>
</gene>
<evidence type="ECO:0000259" key="1">
    <source>
        <dbReference type="Pfam" id="PF12476"/>
    </source>
</evidence>
<comment type="caution">
    <text evidence="3">The sequence shown here is derived from an EMBL/GenBank/DDBJ whole genome shotgun (WGS) entry which is preliminary data.</text>
</comment>
<proteinExistence type="predicted"/>
<evidence type="ECO:0008006" key="5">
    <source>
        <dbReference type="Google" id="ProtNLM"/>
    </source>
</evidence>
<protein>
    <recommendedName>
        <fullName evidence="5">DUF3696 domain-containing protein</fullName>
    </recommendedName>
</protein>
<dbReference type="InterPro" id="IPR051396">
    <property type="entry name" value="Bact_Antivir_Def_Nuclease"/>
</dbReference>
<dbReference type="Pfam" id="PF13304">
    <property type="entry name" value="AAA_21"/>
    <property type="match status" value="1"/>
</dbReference>
<dbReference type="GO" id="GO:0005524">
    <property type="term" value="F:ATP binding"/>
    <property type="evidence" value="ECO:0007669"/>
    <property type="project" value="InterPro"/>
</dbReference>
<evidence type="ECO:0000259" key="2">
    <source>
        <dbReference type="Pfam" id="PF13304"/>
    </source>
</evidence>
<dbReference type="InterPro" id="IPR022532">
    <property type="entry name" value="DUF3696"/>
</dbReference>
<dbReference type="InterPro" id="IPR014592">
    <property type="entry name" value="P-loop_UCP034888"/>
</dbReference>
<dbReference type="AlphaFoldDB" id="A0A135WJI0"/>
<accession>A0A135WJI0</accession>
<dbReference type="SUPFAM" id="SSF52540">
    <property type="entry name" value="P-loop containing nucleoside triphosphate hydrolases"/>
    <property type="match status" value="1"/>
</dbReference>
<feature type="domain" description="ATPase AAA-type core" evidence="2">
    <location>
        <begin position="205"/>
        <end position="302"/>
    </location>
</feature>
<dbReference type="PIRSF" id="PIRSF034888">
    <property type="entry name" value="P-loop_UCP034888"/>
    <property type="match status" value="1"/>
</dbReference>
<dbReference type="Gene3D" id="3.40.50.300">
    <property type="entry name" value="P-loop containing nucleotide triphosphate hydrolases"/>
    <property type="match status" value="2"/>
</dbReference>
<dbReference type="InterPro" id="IPR027417">
    <property type="entry name" value="P-loop_NTPase"/>
</dbReference>
<reference evidence="4" key="1">
    <citation type="submission" date="2015-12" db="EMBL/GenBank/DDBJ databases">
        <title>Genome sequence of a biocontrol rhizobacterium Chryseobacterium kwangjuense strain KJ1R5 isolated from pepper (Capsicum annuum L.).</title>
        <authorList>
            <person name="Jeong J.-J."/>
            <person name="Park H."/>
            <person name="Mannaa M."/>
            <person name="Sang M.K."/>
            <person name="Choi I.-G."/>
            <person name="Kim K.D."/>
        </authorList>
    </citation>
    <scope>NUCLEOTIDE SEQUENCE [LARGE SCALE GENOMIC DNA]</scope>
    <source>
        <strain evidence="4">KJ1R5</strain>
    </source>
</reference>
<feature type="domain" description="DUF3696" evidence="1">
    <location>
        <begin position="314"/>
        <end position="361"/>
    </location>
</feature>
<dbReference type="Proteomes" id="UP000070513">
    <property type="component" value="Unassembled WGS sequence"/>
</dbReference>
<dbReference type="Pfam" id="PF12476">
    <property type="entry name" value="DUF3696"/>
    <property type="match status" value="1"/>
</dbReference>
<dbReference type="OrthoDB" id="9792800at2"/>
<name>A0A135WJI0_9FLAO</name>
<dbReference type="EMBL" id="LPUR01000001">
    <property type="protein sequence ID" value="KXH84932.1"/>
    <property type="molecule type" value="Genomic_DNA"/>
</dbReference>
<sequence length="365" mass="41171">MISDLRLFQFKKFKDEHVELFPLTLLTGINGMGKSSVIQSLLILRQSFDKGALQTYNTLLIEDELVNLISPYEMLYADATTPAVGISIEDEDCGPAGWKVLAEGDVNNIPLIEIADSKIYKSALFSSTFQYLNAERIGPRPTYDKLTIKRPHSQIGYKGEFVANRILEALQNNEVVELKSLVQKGHSNKVYDLLSYWVSEIIYPGSKVTAHNKTTTAIELKYTFKDQTTKTFNPMNIGFGFSYALPVILSVLTAKENSILIVENPEAHLHPRGQSRMGQLLALAAESGVQIIIETHSDHLLNGIRVAVKQKQLAPNNTQIHFFTNEFTGTMKQSFQIQEGGELERWPQGFFDEWDNMLNKLLREI</sequence>
<dbReference type="InterPro" id="IPR003959">
    <property type="entry name" value="ATPase_AAA_core"/>
</dbReference>
<dbReference type="GO" id="GO:0016887">
    <property type="term" value="F:ATP hydrolysis activity"/>
    <property type="evidence" value="ECO:0007669"/>
    <property type="project" value="InterPro"/>
</dbReference>
<dbReference type="PANTHER" id="PTHR43581:SF2">
    <property type="entry name" value="EXCINUCLEASE ATPASE SUBUNIT"/>
    <property type="match status" value="1"/>
</dbReference>
<organism evidence="3 4">
    <name type="scientific">Chryseobacterium kwangjuense</name>
    <dbReference type="NCBI Taxonomy" id="267125"/>
    <lineage>
        <taxon>Bacteria</taxon>
        <taxon>Pseudomonadati</taxon>
        <taxon>Bacteroidota</taxon>
        <taxon>Flavobacteriia</taxon>
        <taxon>Flavobacteriales</taxon>
        <taxon>Weeksellaceae</taxon>
        <taxon>Chryseobacterium group</taxon>
        <taxon>Chryseobacterium</taxon>
    </lineage>
</organism>
<evidence type="ECO:0000313" key="4">
    <source>
        <dbReference type="Proteomes" id="UP000070513"/>
    </source>
</evidence>